<name>A0ABY2H429_9HYPO</name>
<evidence type="ECO:0000256" key="1">
    <source>
        <dbReference type="SAM" id="MobiDB-lite"/>
    </source>
</evidence>
<proteinExistence type="predicted"/>
<dbReference type="InterPro" id="IPR036291">
    <property type="entry name" value="NAD(P)-bd_dom_sf"/>
</dbReference>
<keyword evidence="3" id="KW-1185">Reference proteome</keyword>
<dbReference type="Gene3D" id="3.40.50.720">
    <property type="entry name" value="NAD(P)-binding Rossmann-like Domain"/>
    <property type="match status" value="1"/>
</dbReference>
<protein>
    <submittedName>
        <fullName evidence="2">Uncharacterized protein</fullName>
    </submittedName>
</protein>
<accession>A0ABY2H429</accession>
<organism evidence="2 3">
    <name type="scientific">Trichoderma ghanense</name>
    <dbReference type="NCBI Taxonomy" id="65468"/>
    <lineage>
        <taxon>Eukaryota</taxon>
        <taxon>Fungi</taxon>
        <taxon>Dikarya</taxon>
        <taxon>Ascomycota</taxon>
        <taxon>Pezizomycotina</taxon>
        <taxon>Sordariomycetes</taxon>
        <taxon>Hypocreomycetidae</taxon>
        <taxon>Hypocreales</taxon>
        <taxon>Hypocreaceae</taxon>
        <taxon>Trichoderma</taxon>
    </lineage>
</organism>
<dbReference type="EMBL" id="PPTA01000006">
    <property type="protein sequence ID" value="TFB02963.1"/>
    <property type="molecule type" value="Genomic_DNA"/>
</dbReference>
<dbReference type="RefSeq" id="XP_073559164.1">
    <property type="nucleotide sequence ID" value="XM_073702844.1"/>
</dbReference>
<comment type="caution">
    <text evidence="2">The sequence shown here is derived from an EMBL/GenBank/DDBJ whole genome shotgun (WGS) entry which is preliminary data.</text>
</comment>
<dbReference type="GeneID" id="300577294"/>
<evidence type="ECO:0000313" key="3">
    <source>
        <dbReference type="Proteomes" id="UP001642720"/>
    </source>
</evidence>
<feature type="region of interest" description="Disordered" evidence="1">
    <location>
        <begin position="1"/>
        <end position="38"/>
    </location>
</feature>
<dbReference type="SUPFAM" id="SSF51735">
    <property type="entry name" value="NAD(P)-binding Rossmann-fold domains"/>
    <property type="match status" value="1"/>
</dbReference>
<dbReference type="Proteomes" id="UP001642720">
    <property type="component" value="Unassembled WGS sequence"/>
</dbReference>
<gene>
    <name evidence="2" type="ORF">CCMA1212_005590</name>
</gene>
<evidence type="ECO:0000313" key="2">
    <source>
        <dbReference type="EMBL" id="TFB02963.1"/>
    </source>
</evidence>
<reference evidence="2 3" key="1">
    <citation type="submission" date="2018-01" db="EMBL/GenBank/DDBJ databases">
        <title>Genome characterization of the sugarcane-associated fungus Trichoderma ghanense CCMA-1212 and their application in lignocelulose bioconversion.</title>
        <authorList>
            <person name="Steindorff A.S."/>
            <person name="Mendes T.D."/>
            <person name="Vilela E.S.D."/>
            <person name="Rodrigues D.S."/>
            <person name="Formighieri E.F."/>
            <person name="Melo I.S."/>
            <person name="Favaro L.C.L."/>
        </authorList>
    </citation>
    <scope>NUCLEOTIDE SEQUENCE [LARGE SCALE GENOMIC DNA]</scope>
    <source>
        <strain evidence="2 3">CCMA-1212</strain>
    </source>
</reference>
<sequence length="109" mass="11469">MDPGNPELAEVRDMPDSGAFDKAGRGASGFNHTATPAMENADPNVAILVVVNGTLNALQSATKEPKLKRFVLGSSSGACTVPKPGKVLHNRLEYMETRGRSSRMASSAI</sequence>